<dbReference type="AlphaFoldDB" id="A0A6J8DXW4"/>
<keyword evidence="2" id="KW-1185">Reference proteome</keyword>
<organism evidence="1 2">
    <name type="scientific">Mytilus coruscus</name>
    <name type="common">Sea mussel</name>
    <dbReference type="NCBI Taxonomy" id="42192"/>
    <lineage>
        <taxon>Eukaryota</taxon>
        <taxon>Metazoa</taxon>
        <taxon>Spiralia</taxon>
        <taxon>Lophotrochozoa</taxon>
        <taxon>Mollusca</taxon>
        <taxon>Bivalvia</taxon>
        <taxon>Autobranchia</taxon>
        <taxon>Pteriomorphia</taxon>
        <taxon>Mytilida</taxon>
        <taxon>Mytiloidea</taxon>
        <taxon>Mytilidae</taxon>
        <taxon>Mytilinae</taxon>
        <taxon>Mytilus</taxon>
    </lineage>
</organism>
<proteinExistence type="predicted"/>
<evidence type="ECO:0000313" key="2">
    <source>
        <dbReference type="Proteomes" id="UP000507470"/>
    </source>
</evidence>
<dbReference type="Proteomes" id="UP000507470">
    <property type="component" value="Unassembled WGS sequence"/>
</dbReference>
<evidence type="ECO:0000313" key="1">
    <source>
        <dbReference type="EMBL" id="CAC5411630.1"/>
    </source>
</evidence>
<protein>
    <submittedName>
        <fullName evidence="1">Uncharacterized protein</fullName>
    </submittedName>
</protein>
<reference evidence="1 2" key="1">
    <citation type="submission" date="2020-06" db="EMBL/GenBank/DDBJ databases">
        <authorList>
            <person name="Li R."/>
            <person name="Bekaert M."/>
        </authorList>
    </citation>
    <scope>NUCLEOTIDE SEQUENCE [LARGE SCALE GENOMIC DNA]</scope>
    <source>
        <strain evidence="2">wild</strain>
    </source>
</reference>
<name>A0A6J8DXW4_MYTCO</name>
<gene>
    <name evidence="1" type="ORF">MCOR_44691</name>
</gene>
<accession>A0A6J8DXW4</accession>
<sequence>MGAKNLGEAVIVDIAVNGLQPSLKQTVIQKSPKTFEELRNSLEIATNVAECASSNTPCTSQDINAMFSSFLETMKSAFKQEVFEVMAVTPHSTQTQNYPERQETRQYRQEYVCFGCGKKMGMLIASPRREYSDFQSSYEPEDVIPSVNLTSISSQENSEPLEVNFVYTPTNTSIPSVMAVDAENADDTVIETNPEPTQIQEIHTEVMPENIGPLQKECYDFKHVYAYLENGTLPDETKLAKKICLEASQYSLLDGILYHFTSQEH</sequence>
<dbReference type="EMBL" id="CACVKT020007886">
    <property type="protein sequence ID" value="CAC5411630.1"/>
    <property type="molecule type" value="Genomic_DNA"/>
</dbReference>